<keyword evidence="1" id="KW-0285">Flavoprotein</keyword>
<accession>A0A4V6Y7B3</accession>
<dbReference type="PANTHER" id="PTHR43098:SF5">
    <property type="entry name" value="DUAL-FUNCTIONAL MONOOXYGENASE_METHYLTRANSFERASE PSOF"/>
    <property type="match status" value="1"/>
</dbReference>
<keyword evidence="3" id="KW-0521">NADP</keyword>
<keyword evidence="2" id="KW-0274">FAD</keyword>
<dbReference type="InterPro" id="IPR050775">
    <property type="entry name" value="FAD-binding_Monooxygenases"/>
</dbReference>
<organism evidence="5 6">
    <name type="scientific">Bradyrhizobium elkanii</name>
    <dbReference type="NCBI Taxonomy" id="29448"/>
    <lineage>
        <taxon>Bacteria</taxon>
        <taxon>Pseudomonadati</taxon>
        <taxon>Pseudomonadota</taxon>
        <taxon>Alphaproteobacteria</taxon>
        <taxon>Hyphomicrobiales</taxon>
        <taxon>Nitrobacteraceae</taxon>
        <taxon>Bradyrhizobium</taxon>
    </lineage>
</organism>
<evidence type="ECO:0000313" key="6">
    <source>
        <dbReference type="Proteomes" id="UP000305095"/>
    </source>
</evidence>
<dbReference type="InterPro" id="IPR020946">
    <property type="entry name" value="Flavin_mOase-like"/>
</dbReference>
<evidence type="ECO:0000256" key="1">
    <source>
        <dbReference type="ARBA" id="ARBA00022630"/>
    </source>
</evidence>
<dbReference type="SUPFAM" id="SSF51905">
    <property type="entry name" value="FAD/NAD(P)-binding domain"/>
    <property type="match status" value="2"/>
</dbReference>
<dbReference type="Pfam" id="PF00743">
    <property type="entry name" value="FMO-like"/>
    <property type="match status" value="1"/>
</dbReference>
<dbReference type="Gene3D" id="3.50.50.60">
    <property type="entry name" value="FAD/NAD(P)-binding domain"/>
    <property type="match status" value="2"/>
</dbReference>
<keyword evidence="4" id="KW-0560">Oxidoreductase</keyword>
<proteinExistence type="predicted"/>
<dbReference type="InterPro" id="IPR036188">
    <property type="entry name" value="FAD/NAD-bd_sf"/>
</dbReference>
<evidence type="ECO:0000256" key="3">
    <source>
        <dbReference type="ARBA" id="ARBA00022857"/>
    </source>
</evidence>
<dbReference type="GO" id="GO:0004499">
    <property type="term" value="F:N,N-dimethylaniline monooxygenase activity"/>
    <property type="evidence" value="ECO:0007669"/>
    <property type="project" value="InterPro"/>
</dbReference>
<dbReference type="GO" id="GO:0050661">
    <property type="term" value="F:NADP binding"/>
    <property type="evidence" value="ECO:0007669"/>
    <property type="project" value="InterPro"/>
</dbReference>
<dbReference type="EMBL" id="SZZP01000014">
    <property type="protein sequence ID" value="TKV79105.1"/>
    <property type="molecule type" value="Genomic_DNA"/>
</dbReference>
<evidence type="ECO:0000313" key="5">
    <source>
        <dbReference type="EMBL" id="TKV79105.1"/>
    </source>
</evidence>
<comment type="caution">
    <text evidence="5">The sequence shown here is derived from an EMBL/GenBank/DDBJ whole genome shotgun (WGS) entry which is preliminary data.</text>
</comment>
<dbReference type="PANTHER" id="PTHR43098">
    <property type="entry name" value="L-ORNITHINE N(5)-MONOOXYGENASE-RELATED"/>
    <property type="match status" value="1"/>
</dbReference>
<dbReference type="AlphaFoldDB" id="A0A4V6Y7B3"/>
<gene>
    <name evidence="5" type="ORF">FDV58_23445</name>
</gene>
<dbReference type="GO" id="GO:0050660">
    <property type="term" value="F:flavin adenine dinucleotide binding"/>
    <property type="evidence" value="ECO:0007669"/>
    <property type="project" value="InterPro"/>
</dbReference>
<dbReference type="PRINTS" id="PR00411">
    <property type="entry name" value="PNDRDTASEI"/>
</dbReference>
<reference evidence="5 6" key="1">
    <citation type="submission" date="2019-05" db="EMBL/GenBank/DDBJ databases">
        <title>Draft Genome of Bradyrhizobium elkanii strain SEMIA 938, Used in Commercial Inoculants for Lupinus spp. in Brazil.</title>
        <authorList>
            <person name="Hungria M."/>
            <person name="Delamuta J.R.M."/>
            <person name="Ribeiro R.A."/>
            <person name="Nogueira M.A."/>
        </authorList>
    </citation>
    <scope>NUCLEOTIDE SEQUENCE [LARGE SCALE GENOMIC DNA]</scope>
    <source>
        <strain evidence="5 6">Semia 938</strain>
    </source>
</reference>
<sequence length="556" mass="62716">MTGEAKTHFEVIVVGAGVAGIYQIKRLADLGIDATLLEAAPDLGGTWYWNRYPGCRFDSESYTYGFSFSRELLDEWHWKERFSGQPENLRYLNYVADKFDLRKHMQFNCKVETMQFDETRDLWQLRISDGRELTCRFVVLAIGLLSAPTMPRVPGIDDFKGRSFHTYYWPHEPVDLAGKKVAVIGTGATGIQLIGEIADKVGELTVFQRRPNWSAPLNNSAISDQEMADIRARYDEIFAACALTPGSFVHGPDKRGFYEVSREERLKLWDKLYDEPGFGIWLANFREIFMDEAANAELSEYIAGRIRRRVNDPDVAEKLIPRDHGFGVQRLPLETRYFEAYNRDNVQLVDLSETPLVRVTEKGLRTTARDYDFDIIVYATGFDAITGAYDLIDIRGVGGERLADKWKHAPSTFLGMLVHGFPNLLMPTGPQSASASTNFPRGIENGVNWCTNLLQYMWDRGLTRADAPLEAQQRWTAHVVKMYEIMLMRKAKSWFTGYNSNVAGHEEGTVRYFVYNGGTPKFLGIINGVAAEGYREIDFGGGVRGGAQATVGATAS</sequence>
<dbReference type="RefSeq" id="WP_137480501.1">
    <property type="nucleotide sequence ID" value="NZ_SZZP01000014.1"/>
</dbReference>
<evidence type="ECO:0000256" key="2">
    <source>
        <dbReference type="ARBA" id="ARBA00022827"/>
    </source>
</evidence>
<name>A0A4V6Y7B3_BRAEL</name>
<protein>
    <submittedName>
        <fullName evidence="5">NAD(P)/FAD-dependent oxidoreductase</fullName>
    </submittedName>
</protein>
<dbReference type="Proteomes" id="UP000305095">
    <property type="component" value="Unassembled WGS sequence"/>
</dbReference>
<evidence type="ECO:0000256" key="4">
    <source>
        <dbReference type="ARBA" id="ARBA00023002"/>
    </source>
</evidence>